<evidence type="ECO:0000313" key="1">
    <source>
        <dbReference type="EMBL" id="KAK1117625.1"/>
    </source>
</evidence>
<dbReference type="PANTHER" id="PTHR21325:SF31">
    <property type="entry name" value="GH22081P-RELATED"/>
    <property type="match status" value="1"/>
</dbReference>
<name>A0AA40KEW6_9HYME</name>
<dbReference type="Proteomes" id="UP001177670">
    <property type="component" value="Unassembled WGS sequence"/>
</dbReference>
<dbReference type="EMBL" id="JAHYIQ010000049">
    <property type="protein sequence ID" value="KAK1117625.1"/>
    <property type="molecule type" value="Genomic_DNA"/>
</dbReference>
<protein>
    <submittedName>
        <fullName evidence="1">Uncharacterized protein</fullName>
    </submittedName>
</protein>
<dbReference type="GO" id="GO:0004620">
    <property type="term" value="F:phospholipase activity"/>
    <property type="evidence" value="ECO:0007669"/>
    <property type="project" value="InterPro"/>
</dbReference>
<comment type="caution">
    <text evidence="1">The sequence shown here is derived from an EMBL/GenBank/DDBJ whole genome shotgun (WGS) entry which is preliminary data.</text>
</comment>
<reference evidence="1" key="1">
    <citation type="submission" date="2021-10" db="EMBL/GenBank/DDBJ databases">
        <title>Melipona bicolor Genome sequencing and assembly.</title>
        <authorList>
            <person name="Araujo N.S."/>
            <person name="Arias M.C."/>
        </authorList>
    </citation>
    <scope>NUCLEOTIDE SEQUENCE</scope>
    <source>
        <strain evidence="1">USP_2M_L1-L4_2017</strain>
        <tissue evidence="1">Whole body</tissue>
    </source>
</reference>
<gene>
    <name evidence="1" type="ORF">K0M31_015798</name>
</gene>
<evidence type="ECO:0000313" key="2">
    <source>
        <dbReference type="Proteomes" id="UP001177670"/>
    </source>
</evidence>
<accession>A0AA40KEW6</accession>
<organism evidence="1 2">
    <name type="scientific">Melipona bicolor</name>
    <dbReference type="NCBI Taxonomy" id="60889"/>
    <lineage>
        <taxon>Eukaryota</taxon>
        <taxon>Metazoa</taxon>
        <taxon>Ecdysozoa</taxon>
        <taxon>Arthropoda</taxon>
        <taxon>Hexapoda</taxon>
        <taxon>Insecta</taxon>
        <taxon>Pterygota</taxon>
        <taxon>Neoptera</taxon>
        <taxon>Endopterygota</taxon>
        <taxon>Hymenoptera</taxon>
        <taxon>Apocrita</taxon>
        <taxon>Aculeata</taxon>
        <taxon>Apoidea</taxon>
        <taxon>Anthophila</taxon>
        <taxon>Apidae</taxon>
        <taxon>Melipona</taxon>
    </lineage>
</organism>
<dbReference type="PANTHER" id="PTHR21325">
    <property type="entry name" value="PHOSPHOLIPASE B, PLB1"/>
    <property type="match status" value="1"/>
</dbReference>
<keyword evidence="2" id="KW-1185">Reference proteome</keyword>
<dbReference type="AlphaFoldDB" id="A0AA40KEW6"/>
<sequence length="79" mass="9524">MPIIECSCLFGLQFQHRKLEYYEVIRRWQELDKEIASYSEFYRDDFIVEILSLLINSTIPQAEDGYHDMSYFAVDCFHC</sequence>
<proteinExistence type="predicted"/>
<dbReference type="InterPro" id="IPR038885">
    <property type="entry name" value="PLB1"/>
</dbReference>
<dbReference type="GO" id="GO:0006644">
    <property type="term" value="P:phospholipid metabolic process"/>
    <property type="evidence" value="ECO:0007669"/>
    <property type="project" value="TreeGrafter"/>
</dbReference>